<feature type="domain" description="SnoaL-like" evidence="1">
    <location>
        <begin position="16"/>
        <end position="145"/>
    </location>
</feature>
<proteinExistence type="predicted"/>
<dbReference type="Gene3D" id="3.10.450.50">
    <property type="match status" value="1"/>
</dbReference>
<dbReference type="Pfam" id="PF13577">
    <property type="entry name" value="SnoaL_4"/>
    <property type="match status" value="1"/>
</dbReference>
<protein>
    <submittedName>
        <fullName evidence="2">Nuclear transport factor 2 family protein</fullName>
    </submittedName>
</protein>
<reference evidence="2 3" key="1">
    <citation type="submission" date="2023-05" db="EMBL/GenBank/DDBJ databases">
        <title>Sequencing and Assembly of Streptomyces sp. NP73.</title>
        <authorList>
            <person name="Konwar A.N."/>
            <person name="Saikia K."/>
            <person name="Thakur D."/>
        </authorList>
    </citation>
    <scope>NUCLEOTIDE SEQUENCE [LARGE SCALE GENOMIC DNA]</scope>
    <source>
        <strain evidence="2 3">NP73</strain>
    </source>
</reference>
<dbReference type="SUPFAM" id="SSF54427">
    <property type="entry name" value="NTF2-like"/>
    <property type="match status" value="1"/>
</dbReference>
<evidence type="ECO:0000259" key="1">
    <source>
        <dbReference type="Pfam" id="PF13577"/>
    </source>
</evidence>
<sequence length="165" mass="18364">MPSTHDDIAALREQVQALRDRAELRELFDRYVTALDTHDGTGPEDSRYASLFTEDATFAFPIGVCEGIEAFAAFQRGARERWARIHHSSSNHSVVLDGDRATLRVQQLTTHVHHAGREPAAHFEVGGYSEARAVRTPAGWRLSHVAFHVVWDSGARLPELAGVRL</sequence>
<accession>A0ABT7GR27</accession>
<keyword evidence="3" id="KW-1185">Reference proteome</keyword>
<evidence type="ECO:0000313" key="3">
    <source>
        <dbReference type="Proteomes" id="UP001223390"/>
    </source>
</evidence>
<name>A0ABT7GR27_9ACTN</name>
<dbReference type="InterPro" id="IPR032710">
    <property type="entry name" value="NTF2-like_dom_sf"/>
</dbReference>
<dbReference type="InterPro" id="IPR037401">
    <property type="entry name" value="SnoaL-like"/>
</dbReference>
<dbReference type="EMBL" id="JASITI010000006">
    <property type="protein sequence ID" value="MDK9495360.1"/>
    <property type="molecule type" value="Genomic_DNA"/>
</dbReference>
<organism evidence="2 3">
    <name type="scientific">Streptomyces katrae</name>
    <dbReference type="NCBI Taxonomy" id="68223"/>
    <lineage>
        <taxon>Bacteria</taxon>
        <taxon>Bacillati</taxon>
        <taxon>Actinomycetota</taxon>
        <taxon>Actinomycetes</taxon>
        <taxon>Kitasatosporales</taxon>
        <taxon>Streptomycetaceae</taxon>
        <taxon>Streptomyces</taxon>
    </lineage>
</organism>
<evidence type="ECO:0000313" key="2">
    <source>
        <dbReference type="EMBL" id="MDK9495360.1"/>
    </source>
</evidence>
<dbReference type="RefSeq" id="WP_285341001.1">
    <property type="nucleotide sequence ID" value="NZ_JASITI010000006.1"/>
</dbReference>
<comment type="caution">
    <text evidence="2">The sequence shown here is derived from an EMBL/GenBank/DDBJ whole genome shotgun (WGS) entry which is preliminary data.</text>
</comment>
<dbReference type="Proteomes" id="UP001223390">
    <property type="component" value="Unassembled WGS sequence"/>
</dbReference>
<gene>
    <name evidence="2" type="ORF">QEZ40_006007</name>
</gene>